<dbReference type="Proteomes" id="UP001139366">
    <property type="component" value="Unassembled WGS sequence"/>
</dbReference>
<keyword evidence="2" id="KW-1185">Reference proteome</keyword>
<organism evidence="1 2">
    <name type="scientific">Flavobacterium potami</name>
    <dbReference type="NCBI Taxonomy" id="2872310"/>
    <lineage>
        <taxon>Bacteria</taxon>
        <taxon>Pseudomonadati</taxon>
        <taxon>Bacteroidota</taxon>
        <taxon>Flavobacteriia</taxon>
        <taxon>Flavobacteriales</taxon>
        <taxon>Flavobacteriaceae</taxon>
        <taxon>Flavobacterium</taxon>
    </lineage>
</organism>
<accession>A0A9X1KN37</accession>
<evidence type="ECO:0000313" key="2">
    <source>
        <dbReference type="Proteomes" id="UP001139366"/>
    </source>
</evidence>
<gene>
    <name evidence="1" type="ORF">K6T82_02070</name>
</gene>
<dbReference type="EMBL" id="JAINUY010000001">
    <property type="protein sequence ID" value="MBZ4033535.1"/>
    <property type="molecule type" value="Genomic_DNA"/>
</dbReference>
<reference evidence="1 2" key="1">
    <citation type="journal article" date="2023" name="Antonie Van Leeuwenhoek">
        <title>Flavobacterium potami sp. nov., a multi-metal resistance genes harbouring bacterium isolated from shallow river silt.</title>
        <authorList>
            <person name="Li S."/>
            <person name="Mao S."/>
            <person name="Mu W."/>
            <person name="Guo B."/>
            <person name="Li C."/>
            <person name="Zhu Q."/>
            <person name="Hou X."/>
            <person name="Zhao Y."/>
            <person name="Wei S."/>
            <person name="Liu H."/>
            <person name="Liu A."/>
        </authorList>
    </citation>
    <scope>NUCLEOTIDE SEQUENCE [LARGE SCALE GENOMIC DNA]</scope>
    <source>
        <strain evidence="1 2">17A</strain>
    </source>
</reference>
<dbReference type="AlphaFoldDB" id="A0A9X1KN37"/>
<name>A0A9X1KN37_9FLAO</name>
<evidence type="ECO:0000313" key="1">
    <source>
        <dbReference type="EMBL" id="MBZ4033535.1"/>
    </source>
</evidence>
<sequence>MKNQILKTSLTAIAFLWAIVVFSQNENHSSLTLDAFYSKIKSQKNPQIND</sequence>
<protein>
    <submittedName>
        <fullName evidence="1">Uncharacterized protein</fullName>
    </submittedName>
</protein>
<comment type="caution">
    <text evidence="1">The sequence shown here is derived from an EMBL/GenBank/DDBJ whole genome shotgun (WGS) entry which is preliminary data.</text>
</comment>
<proteinExistence type="predicted"/>
<dbReference type="RefSeq" id="WP_223704355.1">
    <property type="nucleotide sequence ID" value="NZ_JAINUY010000001.1"/>
</dbReference>